<evidence type="ECO:0000256" key="1">
    <source>
        <dbReference type="SAM" id="SignalP"/>
    </source>
</evidence>
<dbReference type="RefSeq" id="XP_052133631.1">
    <property type="nucleotide sequence ID" value="XM_052277671.1"/>
</dbReference>
<keyword evidence="1" id="KW-0732">Signal</keyword>
<protein>
    <submittedName>
        <fullName evidence="3">Uncharacterized protein LOC113217125 isoform X7</fullName>
    </submittedName>
</protein>
<dbReference type="GeneID" id="113217125"/>
<sequence>MRFKNGFEIHCRLQWAGRVFLVLLLPSVLAKTASKTKMSMKYYDIKACDNVVHYFRILKLDYRMFDGADFIDADCYVGVDVKYLKVMNVLLYRCLGGVGPNHCEYFTRLIWTTSLCELATAKSMLWTPLVDKITPTFRCPYKAGFHQVRNATLDLSSFEKQGFRLPWEKYIWKVHCQVSNELDQIGLCFNGTFEVRRVLVRKDS</sequence>
<proteinExistence type="predicted"/>
<organism evidence="2 3">
    <name type="scientific">Frankliniella occidentalis</name>
    <name type="common">Western flower thrips</name>
    <name type="synonym">Euthrips occidentalis</name>
    <dbReference type="NCBI Taxonomy" id="133901"/>
    <lineage>
        <taxon>Eukaryota</taxon>
        <taxon>Metazoa</taxon>
        <taxon>Ecdysozoa</taxon>
        <taxon>Arthropoda</taxon>
        <taxon>Hexapoda</taxon>
        <taxon>Insecta</taxon>
        <taxon>Pterygota</taxon>
        <taxon>Neoptera</taxon>
        <taxon>Paraneoptera</taxon>
        <taxon>Thysanoptera</taxon>
        <taxon>Terebrantia</taxon>
        <taxon>Thripoidea</taxon>
        <taxon>Thripidae</taxon>
        <taxon>Frankliniella</taxon>
    </lineage>
</organism>
<accession>A0A9C6XWW9</accession>
<name>A0A9C6XWW9_FRAOC</name>
<gene>
    <name evidence="3" type="primary">LOC113217125</name>
</gene>
<feature type="signal peptide" evidence="1">
    <location>
        <begin position="1"/>
        <end position="30"/>
    </location>
</feature>
<dbReference type="AlphaFoldDB" id="A0A9C6XWW9"/>
<evidence type="ECO:0000313" key="3">
    <source>
        <dbReference type="RefSeq" id="XP_052133631.1"/>
    </source>
</evidence>
<keyword evidence="2" id="KW-1185">Reference proteome</keyword>
<dbReference type="Proteomes" id="UP000504606">
    <property type="component" value="Unplaced"/>
</dbReference>
<evidence type="ECO:0000313" key="2">
    <source>
        <dbReference type="Proteomes" id="UP000504606"/>
    </source>
</evidence>
<feature type="chain" id="PRO_5039117199" evidence="1">
    <location>
        <begin position="31"/>
        <end position="204"/>
    </location>
</feature>
<reference evidence="3" key="1">
    <citation type="submission" date="2025-08" db="UniProtKB">
        <authorList>
            <consortium name="RefSeq"/>
        </authorList>
    </citation>
    <scope>IDENTIFICATION</scope>
    <source>
        <tissue evidence="3">Whole organism</tissue>
    </source>
</reference>